<dbReference type="InterPro" id="IPR018060">
    <property type="entry name" value="HTH_AraC"/>
</dbReference>
<accession>A0A420BKN0</accession>
<name>A0A420BKN0_SPHD1</name>
<dbReference type="RefSeq" id="WP_120258836.1">
    <property type="nucleotide sequence ID" value="NZ_RAPY01000001.1"/>
</dbReference>
<dbReference type="Pfam" id="PF12833">
    <property type="entry name" value="HTH_18"/>
    <property type="match status" value="1"/>
</dbReference>
<dbReference type="GO" id="GO:0043565">
    <property type="term" value="F:sequence-specific DNA binding"/>
    <property type="evidence" value="ECO:0007669"/>
    <property type="project" value="InterPro"/>
</dbReference>
<dbReference type="Gene3D" id="1.10.10.60">
    <property type="entry name" value="Homeodomain-like"/>
    <property type="match status" value="1"/>
</dbReference>
<dbReference type="PROSITE" id="PS01124">
    <property type="entry name" value="HTH_ARAC_FAMILY_2"/>
    <property type="match status" value="1"/>
</dbReference>
<keyword evidence="6" id="KW-1185">Reference proteome</keyword>
<reference evidence="5 6" key="1">
    <citation type="submission" date="2018-09" db="EMBL/GenBank/DDBJ databases">
        <title>Genomic Encyclopedia of Type Strains, Phase III (KMG-III): the genomes of soil and plant-associated and newly described type strains.</title>
        <authorList>
            <person name="Whitman W."/>
        </authorList>
    </citation>
    <scope>NUCLEOTIDE SEQUENCE [LARGE SCALE GENOMIC DNA]</scope>
    <source>
        <strain evidence="5 6">CECT 7938</strain>
    </source>
</reference>
<keyword evidence="2 5" id="KW-0238">DNA-binding</keyword>
<proteinExistence type="predicted"/>
<keyword evidence="3" id="KW-0804">Transcription</keyword>
<dbReference type="Proteomes" id="UP000286246">
    <property type="component" value="Unassembled WGS sequence"/>
</dbReference>
<dbReference type="EMBL" id="RAPY01000001">
    <property type="protein sequence ID" value="RKE57260.1"/>
    <property type="molecule type" value="Genomic_DNA"/>
</dbReference>
<dbReference type="PANTHER" id="PTHR43280:SF32">
    <property type="entry name" value="TRANSCRIPTIONAL REGULATORY PROTEIN"/>
    <property type="match status" value="1"/>
</dbReference>
<evidence type="ECO:0000313" key="6">
    <source>
        <dbReference type="Proteomes" id="UP000286246"/>
    </source>
</evidence>
<feature type="domain" description="HTH araC/xylS-type" evidence="4">
    <location>
        <begin position="192"/>
        <end position="290"/>
    </location>
</feature>
<keyword evidence="1" id="KW-0805">Transcription regulation</keyword>
<sequence length="291" mass="33565">MALFLTSDNVYKLYNIDLSKKIEGIAVLQQKHVNGQAYSENPRLFDGLILAFMIKGSMKARIHFLEYELCAGQIAIVQPQLMLETLSMTENAEIITIGLSVDFISTYPMLHDFVMNNQIRWQPVLSLQAEEMILKNDLLSLIQKVYHKNQSPKKTEMLRHLVISLMSLIAESYTALADHNNPVKSRTHEIIDDFYLLISKYATQERSVYFYAEKLHLTPQYLSTFLKQKTGKSILQWIDYITLMHAKTLLKSTSLSIKQISNQLNFDEPSVFCRFFKRLSGASPGVFRNRQ</sequence>
<dbReference type="OrthoDB" id="632644at2"/>
<evidence type="ECO:0000256" key="3">
    <source>
        <dbReference type="ARBA" id="ARBA00023163"/>
    </source>
</evidence>
<dbReference type="SUPFAM" id="SSF46689">
    <property type="entry name" value="Homeodomain-like"/>
    <property type="match status" value="1"/>
</dbReference>
<comment type="caution">
    <text evidence="5">The sequence shown here is derived from an EMBL/GenBank/DDBJ whole genome shotgun (WGS) entry which is preliminary data.</text>
</comment>
<gene>
    <name evidence="5" type="ORF">DFQ12_2144</name>
</gene>
<dbReference type="AlphaFoldDB" id="A0A420BKN0"/>
<evidence type="ECO:0000256" key="1">
    <source>
        <dbReference type="ARBA" id="ARBA00023015"/>
    </source>
</evidence>
<dbReference type="SMART" id="SM00342">
    <property type="entry name" value="HTH_ARAC"/>
    <property type="match status" value="1"/>
</dbReference>
<organism evidence="5 6">
    <name type="scientific">Sphingobacterium detergens</name>
    <dbReference type="NCBI Taxonomy" id="1145106"/>
    <lineage>
        <taxon>Bacteria</taxon>
        <taxon>Pseudomonadati</taxon>
        <taxon>Bacteroidota</taxon>
        <taxon>Sphingobacteriia</taxon>
        <taxon>Sphingobacteriales</taxon>
        <taxon>Sphingobacteriaceae</taxon>
        <taxon>Sphingobacterium</taxon>
    </lineage>
</organism>
<dbReference type="PANTHER" id="PTHR43280">
    <property type="entry name" value="ARAC-FAMILY TRANSCRIPTIONAL REGULATOR"/>
    <property type="match status" value="1"/>
</dbReference>
<evidence type="ECO:0000313" key="5">
    <source>
        <dbReference type="EMBL" id="RKE57260.1"/>
    </source>
</evidence>
<evidence type="ECO:0000256" key="2">
    <source>
        <dbReference type="ARBA" id="ARBA00023125"/>
    </source>
</evidence>
<protein>
    <submittedName>
        <fullName evidence="5">AraC-like DNA-binding protein</fullName>
    </submittedName>
</protein>
<evidence type="ECO:0000259" key="4">
    <source>
        <dbReference type="PROSITE" id="PS01124"/>
    </source>
</evidence>
<dbReference type="InterPro" id="IPR009057">
    <property type="entry name" value="Homeodomain-like_sf"/>
</dbReference>
<dbReference type="GO" id="GO:0003700">
    <property type="term" value="F:DNA-binding transcription factor activity"/>
    <property type="evidence" value="ECO:0007669"/>
    <property type="project" value="InterPro"/>
</dbReference>